<proteinExistence type="inferred from homology"/>
<organism evidence="6 7">
    <name type="scientific">Kribbella deserti</name>
    <dbReference type="NCBI Taxonomy" id="1926257"/>
    <lineage>
        <taxon>Bacteria</taxon>
        <taxon>Bacillati</taxon>
        <taxon>Actinomycetota</taxon>
        <taxon>Actinomycetes</taxon>
        <taxon>Propionibacteriales</taxon>
        <taxon>Kribbellaceae</taxon>
        <taxon>Kribbella</taxon>
    </lineage>
</organism>
<dbReference type="InterPro" id="IPR001126">
    <property type="entry name" value="UmuC"/>
</dbReference>
<dbReference type="Gene3D" id="1.10.150.20">
    <property type="entry name" value="5' to 3' exonuclease, C-terminal subdomain"/>
    <property type="match status" value="1"/>
</dbReference>
<keyword evidence="4" id="KW-0239">DNA-directed DNA polymerase</keyword>
<keyword evidence="4" id="KW-0234">DNA repair</keyword>
<dbReference type="Pfam" id="PF11799">
    <property type="entry name" value="IMS_C"/>
    <property type="match status" value="1"/>
</dbReference>
<evidence type="ECO:0000256" key="3">
    <source>
        <dbReference type="ARBA" id="ARBA00049244"/>
    </source>
</evidence>
<reference evidence="6 7" key="1">
    <citation type="submission" date="2024-09" db="EMBL/GenBank/DDBJ databases">
        <authorList>
            <person name="Sun Q."/>
            <person name="Mori K."/>
        </authorList>
    </citation>
    <scope>NUCLEOTIDE SEQUENCE [LARGE SCALE GENOMIC DNA]</scope>
    <source>
        <strain evidence="6 7">CGMCC 1.15906</strain>
    </source>
</reference>
<dbReference type="PANTHER" id="PTHR11076:SF33">
    <property type="entry name" value="DNA POLYMERASE KAPPA"/>
    <property type="match status" value="1"/>
</dbReference>
<keyword evidence="4" id="KW-0479">Metal-binding</keyword>
<keyword evidence="4" id="KW-0227">DNA damage</keyword>
<evidence type="ECO:0000259" key="5">
    <source>
        <dbReference type="PROSITE" id="PS50173"/>
    </source>
</evidence>
<dbReference type="InterPro" id="IPR036775">
    <property type="entry name" value="DNA_pol_Y-fam_lit_finger_sf"/>
</dbReference>
<keyword evidence="7" id="KW-1185">Reference proteome</keyword>
<keyword evidence="4 6" id="KW-0808">Transferase</keyword>
<accession>A0ABV6QJK3</accession>
<dbReference type="SUPFAM" id="SSF100879">
    <property type="entry name" value="Lesion bypass DNA polymerase (Y-family), little finger domain"/>
    <property type="match status" value="1"/>
</dbReference>
<dbReference type="SUPFAM" id="SSF56672">
    <property type="entry name" value="DNA/RNA polymerases"/>
    <property type="match status" value="1"/>
</dbReference>
<comment type="catalytic activity">
    <reaction evidence="3 4">
        <text>DNA(n) + a 2'-deoxyribonucleoside 5'-triphosphate = DNA(n+1) + diphosphate</text>
        <dbReference type="Rhea" id="RHEA:22508"/>
        <dbReference type="Rhea" id="RHEA-COMP:17339"/>
        <dbReference type="Rhea" id="RHEA-COMP:17340"/>
        <dbReference type="ChEBI" id="CHEBI:33019"/>
        <dbReference type="ChEBI" id="CHEBI:61560"/>
        <dbReference type="ChEBI" id="CHEBI:173112"/>
        <dbReference type="EC" id="2.7.7.7"/>
    </reaction>
</comment>
<keyword evidence="4 6" id="KW-0548">Nucleotidyltransferase</keyword>
<evidence type="ECO:0000256" key="1">
    <source>
        <dbReference type="ARBA" id="ARBA00010945"/>
    </source>
</evidence>
<comment type="similarity">
    <text evidence="1 4">Belongs to the DNA polymerase type-Y family.</text>
</comment>
<evidence type="ECO:0000256" key="2">
    <source>
        <dbReference type="ARBA" id="ARBA00025589"/>
    </source>
</evidence>
<gene>
    <name evidence="4" type="primary">dinB</name>
    <name evidence="6" type="ORF">ACFFGN_12185</name>
</gene>
<dbReference type="InterPro" id="IPR024728">
    <property type="entry name" value="PolY_HhH_motif"/>
</dbReference>
<evidence type="ECO:0000313" key="6">
    <source>
        <dbReference type="EMBL" id="MFC0624826.1"/>
    </source>
</evidence>
<keyword evidence="4" id="KW-0515">Mutator protein</keyword>
<name>A0ABV6QJK3_9ACTN</name>
<comment type="subunit">
    <text evidence="4">Monomer.</text>
</comment>
<feature type="site" description="Substrate discrimination" evidence="4">
    <location>
        <position position="15"/>
    </location>
</feature>
<dbReference type="RefSeq" id="WP_380046598.1">
    <property type="nucleotide sequence ID" value="NZ_JBHLTC010000014.1"/>
</dbReference>
<dbReference type="PANTHER" id="PTHR11076">
    <property type="entry name" value="DNA REPAIR POLYMERASE UMUC / TRANSFERASE FAMILY MEMBER"/>
    <property type="match status" value="1"/>
</dbReference>
<feature type="binding site" evidence="4">
    <location>
        <position position="10"/>
    </location>
    <ligand>
        <name>Mg(2+)</name>
        <dbReference type="ChEBI" id="CHEBI:18420"/>
    </ligand>
</feature>
<dbReference type="NCBIfam" id="NF002883">
    <property type="entry name" value="PRK03352.1"/>
    <property type="match status" value="1"/>
</dbReference>
<comment type="cofactor">
    <cofactor evidence="4">
        <name>Mg(2+)</name>
        <dbReference type="ChEBI" id="CHEBI:18420"/>
    </cofactor>
    <text evidence="4">Binds 2 magnesium ions per subunit.</text>
</comment>
<dbReference type="InterPro" id="IPR050116">
    <property type="entry name" value="DNA_polymerase-Y"/>
</dbReference>
<keyword evidence="4" id="KW-0235">DNA replication</keyword>
<dbReference type="EC" id="2.7.7.7" evidence="4"/>
<feature type="domain" description="UmuC" evidence="5">
    <location>
        <begin position="6"/>
        <end position="185"/>
    </location>
</feature>
<dbReference type="Gene3D" id="3.40.1170.60">
    <property type="match status" value="1"/>
</dbReference>
<feature type="active site" evidence="4">
    <location>
        <position position="109"/>
    </location>
</feature>
<dbReference type="InterPro" id="IPR017961">
    <property type="entry name" value="DNA_pol_Y-fam_little_finger"/>
</dbReference>
<comment type="function">
    <text evidence="2 4">Poorly processive, error-prone DNA polymerase involved in untargeted mutagenesis. Copies undamaged DNA at stalled replication forks, which arise in vivo from mismatched or misaligned primer ends. These misaligned primers can be extended by PolIV. Exhibits no 3'-5' exonuclease (proofreading) activity. May be involved in translesional synthesis, in conjunction with the beta clamp from PolIII.</text>
</comment>
<feature type="binding site" evidence="4">
    <location>
        <position position="108"/>
    </location>
    <ligand>
        <name>Mg(2+)</name>
        <dbReference type="ChEBI" id="CHEBI:18420"/>
    </ligand>
</feature>
<comment type="caution">
    <text evidence="6">The sequence shown here is derived from an EMBL/GenBank/DDBJ whole genome shotgun (WGS) entry which is preliminary data.</text>
</comment>
<dbReference type="InterPro" id="IPR043128">
    <property type="entry name" value="Rev_trsase/Diguanyl_cyclase"/>
</dbReference>
<dbReference type="GO" id="GO:0003887">
    <property type="term" value="F:DNA-directed DNA polymerase activity"/>
    <property type="evidence" value="ECO:0007669"/>
    <property type="project" value="UniProtKB-EC"/>
</dbReference>
<evidence type="ECO:0000313" key="7">
    <source>
        <dbReference type="Proteomes" id="UP001589890"/>
    </source>
</evidence>
<keyword evidence="4" id="KW-0963">Cytoplasm</keyword>
<dbReference type="Proteomes" id="UP001589890">
    <property type="component" value="Unassembled WGS sequence"/>
</dbReference>
<dbReference type="CDD" id="cd03586">
    <property type="entry name" value="PolY_Pol_IV_kappa"/>
    <property type="match status" value="1"/>
</dbReference>
<protein>
    <recommendedName>
        <fullName evidence="4">DNA polymerase IV</fullName>
        <shortName evidence="4">Pol IV</shortName>
        <ecNumber evidence="4">2.7.7.7</ecNumber>
    </recommendedName>
</protein>
<dbReference type="PROSITE" id="PS50173">
    <property type="entry name" value="UMUC"/>
    <property type="match status" value="1"/>
</dbReference>
<keyword evidence="4" id="KW-0238">DNA-binding</keyword>
<dbReference type="Gene3D" id="3.30.1490.100">
    <property type="entry name" value="DNA polymerase, Y-family, little finger domain"/>
    <property type="match status" value="1"/>
</dbReference>
<sequence>MTGRWILHVDLDQFVAAVEVRRRPELRGKPVVVGGSGDPTQARQVVATASYEARAFGVGSGMPLRMAARKCPEAVFLPTDPAAYDAASAEVMGVLRSFPVVVEVLGWDEAFVGAETGDPEGLANELRAAVQTRTGLSCSIGVGDSKVRAKIATGFAKPAGVYRLTVVNWAEVMAHRPVRELWGIGPRMTKNLADLGVQTVGQLAATDVAVLQERFGPTMGGWYGALGRGEGGGEVSDVPRVAKGRSKETTFPADLTERAEIEHWVDRLAREVTEEVVADGREVLRVAVKIRYKSFYTPTKIRKLPQVTTDPAVVAATALEVLAKFDLDRPVRLLGVRVELTDPA</sequence>
<dbReference type="InterPro" id="IPR022880">
    <property type="entry name" value="DNApol_IV"/>
</dbReference>
<dbReference type="Pfam" id="PF00817">
    <property type="entry name" value="IMS"/>
    <property type="match status" value="1"/>
</dbReference>
<dbReference type="EMBL" id="JBHLTC010000014">
    <property type="protein sequence ID" value="MFC0624826.1"/>
    <property type="molecule type" value="Genomic_DNA"/>
</dbReference>
<evidence type="ECO:0000256" key="4">
    <source>
        <dbReference type="HAMAP-Rule" id="MF_01113"/>
    </source>
</evidence>
<comment type="subcellular location">
    <subcellularLocation>
        <location evidence="4">Cytoplasm</location>
    </subcellularLocation>
</comment>
<dbReference type="Gene3D" id="3.30.70.270">
    <property type="match status" value="1"/>
</dbReference>
<dbReference type="InterPro" id="IPR043502">
    <property type="entry name" value="DNA/RNA_pol_sf"/>
</dbReference>
<dbReference type="HAMAP" id="MF_01113">
    <property type="entry name" value="DNApol_IV"/>
    <property type="match status" value="1"/>
</dbReference>
<keyword evidence="4" id="KW-0460">Magnesium</keyword>
<dbReference type="Pfam" id="PF11798">
    <property type="entry name" value="IMS_HHH"/>
    <property type="match status" value="1"/>
</dbReference>